<keyword evidence="1 4" id="KW-0479">Metal-binding</keyword>
<evidence type="ECO:0000259" key="5">
    <source>
        <dbReference type="SMART" id="SM00829"/>
    </source>
</evidence>
<reference evidence="6" key="1">
    <citation type="submission" date="2022-04" db="EMBL/GenBank/DDBJ databases">
        <title>Alcanivorax sp. CY1518 draft genome sequence.</title>
        <authorList>
            <person name="Zhao G."/>
            <person name="An M."/>
        </authorList>
    </citation>
    <scope>NUCLEOTIDE SEQUENCE</scope>
    <source>
        <strain evidence="6">CY1518</strain>
    </source>
</reference>
<comment type="similarity">
    <text evidence="4">Belongs to the zinc-containing alcohol dehydrogenase family.</text>
</comment>
<evidence type="ECO:0000256" key="2">
    <source>
        <dbReference type="ARBA" id="ARBA00022833"/>
    </source>
</evidence>
<accession>A0ABT0E940</accession>
<dbReference type="PANTHER" id="PTHR43401">
    <property type="entry name" value="L-THREONINE 3-DEHYDROGENASE"/>
    <property type="match status" value="1"/>
</dbReference>
<gene>
    <name evidence="6" type="ORF">MU846_11550</name>
</gene>
<organism evidence="6 7">
    <name type="scientific">Alcanivorax quisquiliarum</name>
    <dbReference type="NCBI Taxonomy" id="2933565"/>
    <lineage>
        <taxon>Bacteria</taxon>
        <taxon>Pseudomonadati</taxon>
        <taxon>Pseudomonadota</taxon>
        <taxon>Gammaproteobacteria</taxon>
        <taxon>Oceanospirillales</taxon>
        <taxon>Alcanivoracaceae</taxon>
        <taxon>Alcanivorax</taxon>
    </lineage>
</organism>
<keyword evidence="7" id="KW-1185">Reference proteome</keyword>
<dbReference type="Gene3D" id="3.40.50.720">
    <property type="entry name" value="NAD(P)-binding Rossmann-like Domain"/>
    <property type="match status" value="1"/>
</dbReference>
<dbReference type="InterPro" id="IPR036291">
    <property type="entry name" value="NAD(P)-bd_dom_sf"/>
</dbReference>
<dbReference type="InterPro" id="IPR020843">
    <property type="entry name" value="ER"/>
</dbReference>
<dbReference type="InterPro" id="IPR002328">
    <property type="entry name" value="ADH_Zn_CS"/>
</dbReference>
<dbReference type="SUPFAM" id="SSF50129">
    <property type="entry name" value="GroES-like"/>
    <property type="match status" value="1"/>
</dbReference>
<evidence type="ECO:0000313" key="6">
    <source>
        <dbReference type="EMBL" id="MCK0538346.1"/>
    </source>
</evidence>
<proteinExistence type="inferred from homology"/>
<comment type="caution">
    <text evidence="6">The sequence shown here is derived from an EMBL/GenBank/DDBJ whole genome shotgun (WGS) entry which is preliminary data.</text>
</comment>
<dbReference type="Pfam" id="PF08240">
    <property type="entry name" value="ADH_N"/>
    <property type="match status" value="1"/>
</dbReference>
<dbReference type="InterPro" id="IPR013149">
    <property type="entry name" value="ADH-like_C"/>
</dbReference>
<dbReference type="RefSeq" id="WP_246952897.1">
    <property type="nucleotide sequence ID" value="NZ_JALKII010000008.1"/>
</dbReference>
<dbReference type="PROSITE" id="PS00059">
    <property type="entry name" value="ADH_ZINC"/>
    <property type="match status" value="1"/>
</dbReference>
<dbReference type="Pfam" id="PF00107">
    <property type="entry name" value="ADH_zinc_N"/>
    <property type="match status" value="1"/>
</dbReference>
<dbReference type="SMART" id="SM00829">
    <property type="entry name" value="PKS_ER"/>
    <property type="match status" value="1"/>
</dbReference>
<dbReference type="InterPro" id="IPR050129">
    <property type="entry name" value="Zn_alcohol_dh"/>
</dbReference>
<keyword evidence="3" id="KW-0560">Oxidoreductase</keyword>
<dbReference type="Gene3D" id="3.90.180.10">
    <property type="entry name" value="Medium-chain alcohol dehydrogenases, catalytic domain"/>
    <property type="match status" value="1"/>
</dbReference>
<evidence type="ECO:0000256" key="4">
    <source>
        <dbReference type="RuleBase" id="RU361277"/>
    </source>
</evidence>
<dbReference type="EMBL" id="JALKII010000008">
    <property type="protein sequence ID" value="MCK0538346.1"/>
    <property type="molecule type" value="Genomic_DNA"/>
</dbReference>
<evidence type="ECO:0000256" key="1">
    <source>
        <dbReference type="ARBA" id="ARBA00022723"/>
    </source>
</evidence>
<keyword evidence="2 4" id="KW-0862">Zinc</keyword>
<sequence length="345" mass="36609">MLALCKTAPEVDGLELRQIDKPSPGAGEIRLRVRFAGVCGTDMHIYHWAPRMARRMVLPRVMGHEVCGIVDEIGEGVTGIKLGDQVSLESHISCGHCRPCMLDQRHLCVDTRYPGIDVDGGFAEWVVVPASIAWINPPDFSPRLSAMMEPFGIAVHACGEGTGVSGQRVLVNGCGPIGLMAVAAARALGARQVIAADLNPVRLGTAEALGASHCINPASHDLTKEVLALTGGEGADVVIELTGAEAGLHAALASLRRGGDFRLIGAPSHPVTLDLTQWVRTGPTIHSIHGRRIWRSWSEAADLIADGRVDLSPLVSHIVPLEDARDAFQLVLDGQAVKPLLSVHG</sequence>
<protein>
    <submittedName>
        <fullName evidence="6">Alcohol dehydrogenase catalytic domain-containing protein</fullName>
    </submittedName>
</protein>
<dbReference type="PANTHER" id="PTHR43401:SF2">
    <property type="entry name" value="L-THREONINE 3-DEHYDROGENASE"/>
    <property type="match status" value="1"/>
</dbReference>
<evidence type="ECO:0000313" key="7">
    <source>
        <dbReference type="Proteomes" id="UP001165524"/>
    </source>
</evidence>
<dbReference type="InterPro" id="IPR011032">
    <property type="entry name" value="GroES-like_sf"/>
</dbReference>
<dbReference type="SUPFAM" id="SSF51735">
    <property type="entry name" value="NAD(P)-binding Rossmann-fold domains"/>
    <property type="match status" value="1"/>
</dbReference>
<comment type="cofactor">
    <cofactor evidence="4">
        <name>Zn(2+)</name>
        <dbReference type="ChEBI" id="CHEBI:29105"/>
    </cofactor>
</comment>
<feature type="domain" description="Enoyl reductase (ER)" evidence="5">
    <location>
        <begin position="9"/>
        <end position="341"/>
    </location>
</feature>
<dbReference type="InterPro" id="IPR013154">
    <property type="entry name" value="ADH-like_N"/>
</dbReference>
<dbReference type="Proteomes" id="UP001165524">
    <property type="component" value="Unassembled WGS sequence"/>
</dbReference>
<name>A0ABT0E940_9GAMM</name>
<evidence type="ECO:0000256" key="3">
    <source>
        <dbReference type="ARBA" id="ARBA00023002"/>
    </source>
</evidence>